<proteinExistence type="predicted"/>
<dbReference type="PATRIC" id="fig|456.5.peg.2383"/>
<feature type="binding site" evidence="1">
    <location>
        <position position="178"/>
    </location>
    <ligand>
        <name>Zn(2+)</name>
        <dbReference type="ChEBI" id="CHEBI:29105"/>
    </ligand>
</feature>
<keyword evidence="3" id="KW-1185">Reference proteome</keyword>
<comment type="caution">
    <text evidence="2">The sequence shown here is derived from an EMBL/GenBank/DDBJ whole genome shotgun (WGS) entry which is preliminary data.</text>
</comment>
<keyword evidence="1" id="KW-0479">Metal-binding</keyword>
<dbReference type="GO" id="GO:0006284">
    <property type="term" value="P:base-excision repair"/>
    <property type="evidence" value="ECO:0007669"/>
    <property type="project" value="InterPro"/>
</dbReference>
<keyword evidence="1" id="KW-0862">Zinc</keyword>
<dbReference type="STRING" id="456.Ljor_2213"/>
<evidence type="ECO:0000313" key="2">
    <source>
        <dbReference type="EMBL" id="KTD17907.1"/>
    </source>
</evidence>
<dbReference type="Gene3D" id="1.10.340.30">
    <property type="entry name" value="Hypothetical protein, domain 2"/>
    <property type="match status" value="1"/>
</dbReference>
<dbReference type="InterPro" id="IPR052891">
    <property type="entry name" value="DNA-3mA_glycosylase"/>
</dbReference>
<keyword evidence="2" id="KW-0326">Glycosidase</keyword>
<feature type="binding site" evidence="1">
    <location>
        <position position="174"/>
    </location>
    <ligand>
        <name>Zn(2+)</name>
        <dbReference type="ChEBI" id="CHEBI:29105"/>
    </ligand>
</feature>
<dbReference type="InterPro" id="IPR011257">
    <property type="entry name" value="DNA_glycosylase"/>
</dbReference>
<dbReference type="GO" id="GO:0008725">
    <property type="term" value="F:DNA-3-methyladenine glycosylase activity"/>
    <property type="evidence" value="ECO:0007669"/>
    <property type="project" value="UniProtKB-EC"/>
</dbReference>
<reference evidence="2 3" key="1">
    <citation type="submission" date="2015-11" db="EMBL/GenBank/DDBJ databases">
        <title>Genomic analysis of 38 Legionella species identifies large and diverse effector repertoires.</title>
        <authorList>
            <person name="Burstein D."/>
            <person name="Amaro F."/>
            <person name="Zusman T."/>
            <person name="Lifshitz Z."/>
            <person name="Cohen O."/>
            <person name="Gilbert J.A."/>
            <person name="Pupko T."/>
            <person name="Shuman H.A."/>
            <person name="Segal G."/>
        </authorList>
    </citation>
    <scope>NUCLEOTIDE SEQUENCE [LARGE SCALE GENOMIC DNA]</scope>
    <source>
        <strain evidence="2 3">BL-540</strain>
    </source>
</reference>
<gene>
    <name evidence="2" type="primary">tag</name>
    <name evidence="2" type="ORF">Ljor_2213</name>
</gene>
<name>A0A0W0VCS4_9GAMM</name>
<evidence type="ECO:0000256" key="1">
    <source>
        <dbReference type="PIRSR" id="PIRSR605019-1"/>
    </source>
</evidence>
<dbReference type="RefSeq" id="WP_197723119.1">
    <property type="nucleotide sequence ID" value="NZ_LNYJ01000011.1"/>
</dbReference>
<keyword evidence="2" id="KW-0378">Hydrolase</keyword>
<dbReference type="PANTHER" id="PTHR30037:SF4">
    <property type="entry name" value="DNA-3-METHYLADENINE GLYCOSYLASE I"/>
    <property type="match status" value="1"/>
</dbReference>
<dbReference type="AlphaFoldDB" id="A0A0W0VCS4"/>
<dbReference type="GO" id="GO:0046872">
    <property type="term" value="F:metal ion binding"/>
    <property type="evidence" value="ECO:0007669"/>
    <property type="project" value="UniProtKB-KW"/>
</dbReference>
<feature type="binding site" evidence="1">
    <location>
        <position position="17"/>
    </location>
    <ligand>
        <name>Zn(2+)</name>
        <dbReference type="ChEBI" id="CHEBI:29105"/>
    </ligand>
</feature>
<dbReference type="Proteomes" id="UP000055035">
    <property type="component" value="Unassembled WGS sequence"/>
</dbReference>
<accession>A0A0W0VCS4</accession>
<dbReference type="Pfam" id="PF03352">
    <property type="entry name" value="Adenine_glyco"/>
    <property type="match status" value="1"/>
</dbReference>
<dbReference type="InterPro" id="IPR005019">
    <property type="entry name" value="Adenine_glyco"/>
</dbReference>
<dbReference type="SUPFAM" id="SSF48150">
    <property type="entry name" value="DNA-glycosylase"/>
    <property type="match status" value="1"/>
</dbReference>
<dbReference type="EMBL" id="LNYJ01000011">
    <property type="protein sequence ID" value="KTD17907.1"/>
    <property type="molecule type" value="Genomic_DNA"/>
</dbReference>
<protein>
    <submittedName>
        <fullName evidence="2">3-methyl-adenine DNA glycosylase</fullName>
        <ecNumber evidence="2">3.2.2.20</ecNumber>
    </submittedName>
</protein>
<dbReference type="PANTHER" id="PTHR30037">
    <property type="entry name" value="DNA-3-METHYLADENINE GLYCOSYLASE 1"/>
    <property type="match status" value="1"/>
</dbReference>
<sequence length="187" mass="22093">MQRCQWANRDPLYVLYHDQEWGVPLRDPGKLFEMIILEAMQAGLNWFTVLKKREAMRQAFFNFSPEKLARLTDEHLKQWLNHEGIIRNRLKLQSLRNNAQCFLKIAERENVVDYLWQFTEGKTIENKWHSLSEVPAITPESIQMAKQLKKDGFSFLGPTTCYALMQAAGMVNDHLTCCFRWQELKNK</sequence>
<organism evidence="2 3">
    <name type="scientific">Legionella jordanis</name>
    <dbReference type="NCBI Taxonomy" id="456"/>
    <lineage>
        <taxon>Bacteria</taxon>
        <taxon>Pseudomonadati</taxon>
        <taxon>Pseudomonadota</taxon>
        <taxon>Gammaproteobacteria</taxon>
        <taxon>Legionellales</taxon>
        <taxon>Legionellaceae</taxon>
        <taxon>Legionella</taxon>
    </lineage>
</organism>
<dbReference type="EC" id="3.2.2.20" evidence="2"/>
<feature type="binding site" evidence="1">
    <location>
        <position position="4"/>
    </location>
    <ligand>
        <name>Zn(2+)</name>
        <dbReference type="ChEBI" id="CHEBI:29105"/>
    </ligand>
</feature>
<evidence type="ECO:0000313" key="3">
    <source>
        <dbReference type="Proteomes" id="UP000055035"/>
    </source>
</evidence>